<organism evidence="1 2">
    <name type="scientific">Bacteroides fragilis str. 3998T(B)3</name>
    <dbReference type="NCBI Taxonomy" id="1339316"/>
    <lineage>
        <taxon>Bacteria</taxon>
        <taxon>Pseudomonadati</taxon>
        <taxon>Bacteroidota</taxon>
        <taxon>Bacteroidia</taxon>
        <taxon>Bacteroidales</taxon>
        <taxon>Bacteroidaceae</taxon>
        <taxon>Bacteroides</taxon>
    </lineage>
</organism>
<dbReference type="RefSeq" id="WP_007653852.1">
    <property type="nucleotide sequence ID" value="NZ_JGDB01000248.1"/>
</dbReference>
<dbReference type="AlphaFoldDB" id="A0A015X9X0"/>
<sequence length="117" mass="13393">MNINDFNNRIARCESFLIASDGQFLGKLSLNRYDIDSISYEYGLYGSIYSATSFKNQYSTYGSPYSSLSPYNPYTSTPPTIYLRGQRVGFLSKNKYLFGSIDPDSINTWMQNNGLYY</sequence>
<dbReference type="EMBL" id="JGDB01000248">
    <property type="protein sequence ID" value="EXY89470.1"/>
    <property type="molecule type" value="Genomic_DNA"/>
</dbReference>
<accession>A0A015X9X0</accession>
<name>A0A015X9X0_BACFG</name>
<evidence type="ECO:0000313" key="1">
    <source>
        <dbReference type="EMBL" id="EXY89470.1"/>
    </source>
</evidence>
<protein>
    <submittedName>
        <fullName evidence="1">Uncharacterized protein</fullName>
    </submittedName>
</protein>
<reference evidence="1 2" key="1">
    <citation type="submission" date="2014-02" db="EMBL/GenBank/DDBJ databases">
        <authorList>
            <person name="Sears C."/>
            <person name="Carroll K."/>
            <person name="Sack B.R."/>
            <person name="Qadri F."/>
            <person name="Myers L.L."/>
            <person name="Chung G.-T."/>
            <person name="Escheverria P."/>
            <person name="Fraser C.M."/>
            <person name="Sadzewicz L."/>
            <person name="Shefchek K.A."/>
            <person name="Tallon L."/>
            <person name="Das S.P."/>
            <person name="Daugherty S."/>
            <person name="Mongodin E.F."/>
        </authorList>
    </citation>
    <scope>NUCLEOTIDE SEQUENCE [LARGE SCALE GENOMIC DNA]</scope>
    <source>
        <strain evidence="2">3998T(B)3</strain>
    </source>
</reference>
<comment type="caution">
    <text evidence="1">The sequence shown here is derived from an EMBL/GenBank/DDBJ whole genome shotgun (WGS) entry which is preliminary data.</text>
</comment>
<dbReference type="Proteomes" id="UP000020773">
    <property type="component" value="Unassembled WGS sequence"/>
</dbReference>
<gene>
    <name evidence="1" type="ORF">M125_3861</name>
</gene>
<evidence type="ECO:0000313" key="2">
    <source>
        <dbReference type="Proteomes" id="UP000020773"/>
    </source>
</evidence>
<dbReference type="GeneID" id="93049357"/>
<proteinExistence type="predicted"/>